<feature type="transmembrane region" description="Helical" evidence="7">
    <location>
        <begin position="220"/>
        <end position="240"/>
    </location>
</feature>
<feature type="transmembrane region" description="Helical" evidence="7">
    <location>
        <begin position="295"/>
        <end position="312"/>
    </location>
</feature>
<feature type="transmembrane region" description="Helical" evidence="7">
    <location>
        <begin position="96"/>
        <end position="117"/>
    </location>
</feature>
<feature type="transmembrane region" description="Helical" evidence="7">
    <location>
        <begin position="129"/>
        <end position="147"/>
    </location>
</feature>
<keyword evidence="3" id="KW-1003">Cell membrane</keyword>
<evidence type="ECO:0000256" key="5">
    <source>
        <dbReference type="ARBA" id="ARBA00022989"/>
    </source>
</evidence>
<dbReference type="InterPro" id="IPR036259">
    <property type="entry name" value="MFS_trans_sf"/>
</dbReference>
<evidence type="ECO:0000313" key="9">
    <source>
        <dbReference type="EMBL" id="MFD2649201.1"/>
    </source>
</evidence>
<reference evidence="10" key="1">
    <citation type="journal article" date="2019" name="Int. J. Syst. Evol. Microbiol.">
        <title>The Global Catalogue of Microorganisms (GCM) 10K type strain sequencing project: providing services to taxonomists for standard genome sequencing and annotation.</title>
        <authorList>
            <consortium name="The Broad Institute Genomics Platform"/>
            <consortium name="The Broad Institute Genome Sequencing Center for Infectious Disease"/>
            <person name="Wu L."/>
            <person name="Ma J."/>
        </authorList>
    </citation>
    <scope>NUCLEOTIDE SEQUENCE [LARGE SCALE GENOMIC DNA]</scope>
    <source>
        <strain evidence="10">CCM 7427</strain>
    </source>
</reference>
<feature type="transmembrane region" description="Helical" evidence="7">
    <location>
        <begin position="71"/>
        <end position="90"/>
    </location>
</feature>
<feature type="transmembrane region" description="Helical" evidence="7">
    <location>
        <begin position="261"/>
        <end position="283"/>
    </location>
</feature>
<dbReference type="PANTHER" id="PTHR42718:SF46">
    <property type="entry name" value="BLR6921 PROTEIN"/>
    <property type="match status" value="1"/>
</dbReference>
<feature type="transmembrane region" description="Helical" evidence="7">
    <location>
        <begin position="385"/>
        <end position="408"/>
    </location>
</feature>
<proteinExistence type="predicted"/>
<feature type="transmembrane region" description="Helical" evidence="7">
    <location>
        <begin position="159"/>
        <end position="181"/>
    </location>
</feature>
<dbReference type="Gene3D" id="1.20.1250.20">
    <property type="entry name" value="MFS general substrate transporter like domains"/>
    <property type="match status" value="1"/>
</dbReference>
<keyword evidence="5 7" id="KW-1133">Transmembrane helix</keyword>
<dbReference type="Pfam" id="PF07690">
    <property type="entry name" value="MFS_1"/>
    <property type="match status" value="1"/>
</dbReference>
<protein>
    <submittedName>
        <fullName evidence="9">MFS transporter</fullName>
    </submittedName>
</protein>
<dbReference type="SUPFAM" id="SSF103473">
    <property type="entry name" value="MFS general substrate transporter"/>
    <property type="match status" value="1"/>
</dbReference>
<feature type="transmembrane region" description="Helical" evidence="7">
    <location>
        <begin position="348"/>
        <end position="373"/>
    </location>
</feature>
<evidence type="ECO:0000256" key="7">
    <source>
        <dbReference type="SAM" id="Phobius"/>
    </source>
</evidence>
<evidence type="ECO:0000259" key="8">
    <source>
        <dbReference type="PROSITE" id="PS50850"/>
    </source>
</evidence>
<keyword evidence="10" id="KW-1185">Reference proteome</keyword>
<keyword evidence="4 7" id="KW-0812">Transmembrane</keyword>
<feature type="transmembrane region" description="Helical" evidence="7">
    <location>
        <begin position="324"/>
        <end position="342"/>
    </location>
</feature>
<sequence length="462" mass="48999">MVRITPLILAVALFMEQMDSTVIATSLPAIATDIGSEPIALKLALTAYFVALAIFIPISGWMADRYGAKNIFRLAIFVFMLGSLACSFSYSLESFVASRFFQGIGSSMMTPVGRLLLVRSTPRSELVSAMAWLTIPALIGPITGPLVGGFLTTYLSWHWIFWINIPIGIAGIILSSIFLKVPDERNPRPIDTVGFVLAGIAFAGLVFGLSVVSLPALPLIYGYLTLAVGVTAALLYLLHARRAKFPLLDPQLFRHPLFRSAITGGSLFRIGIGATPFLLPLMLQLGFGLTPFESGAVTFVSAFGALLSKFAAERVFARFGFPRMLGFAAAMGGLLVAVHGLFTEATPVPVMMAVLVASGVLRSIFFTGTNAIGYADVSDEEASQATAIVAVAQQLSIAFGVAVAGAILEVSTRISGSELAVFDFQIAFFVVGGLSMLSALVYLRLPADAGSNVSGHRPVAKE</sequence>
<accession>A0ABW5QNZ3</accession>
<dbReference type="PRINTS" id="PR01036">
    <property type="entry name" value="TCRTETB"/>
</dbReference>
<evidence type="ECO:0000256" key="6">
    <source>
        <dbReference type="ARBA" id="ARBA00023136"/>
    </source>
</evidence>
<evidence type="ECO:0000256" key="2">
    <source>
        <dbReference type="ARBA" id="ARBA00022448"/>
    </source>
</evidence>
<evidence type="ECO:0000256" key="3">
    <source>
        <dbReference type="ARBA" id="ARBA00022475"/>
    </source>
</evidence>
<name>A0ABW5QNZ3_9HYPH</name>
<evidence type="ECO:0000313" key="10">
    <source>
        <dbReference type="Proteomes" id="UP001597521"/>
    </source>
</evidence>
<dbReference type="PROSITE" id="PS50850">
    <property type="entry name" value="MFS"/>
    <property type="match status" value="1"/>
</dbReference>
<dbReference type="RefSeq" id="WP_386835662.1">
    <property type="nucleotide sequence ID" value="NZ_JBHUNP010000001.1"/>
</dbReference>
<dbReference type="Gene3D" id="1.20.1720.10">
    <property type="entry name" value="Multidrug resistance protein D"/>
    <property type="match status" value="1"/>
</dbReference>
<feature type="transmembrane region" description="Helical" evidence="7">
    <location>
        <begin position="420"/>
        <end position="443"/>
    </location>
</feature>
<feature type="transmembrane region" description="Helical" evidence="7">
    <location>
        <begin position="40"/>
        <end position="59"/>
    </location>
</feature>
<dbReference type="EMBL" id="JBHUNP010000001">
    <property type="protein sequence ID" value="MFD2649201.1"/>
    <property type="molecule type" value="Genomic_DNA"/>
</dbReference>
<organism evidence="9 10">
    <name type="scientific">Devosia albogilva</name>
    <dbReference type="NCBI Taxonomy" id="429726"/>
    <lineage>
        <taxon>Bacteria</taxon>
        <taxon>Pseudomonadati</taxon>
        <taxon>Pseudomonadota</taxon>
        <taxon>Alphaproteobacteria</taxon>
        <taxon>Hyphomicrobiales</taxon>
        <taxon>Devosiaceae</taxon>
        <taxon>Devosia</taxon>
    </lineage>
</organism>
<keyword evidence="2" id="KW-0813">Transport</keyword>
<feature type="transmembrane region" description="Helical" evidence="7">
    <location>
        <begin position="193"/>
        <end position="214"/>
    </location>
</feature>
<dbReference type="Proteomes" id="UP001597521">
    <property type="component" value="Unassembled WGS sequence"/>
</dbReference>
<dbReference type="PANTHER" id="PTHR42718">
    <property type="entry name" value="MAJOR FACILITATOR SUPERFAMILY MULTIDRUG TRANSPORTER MFSC"/>
    <property type="match status" value="1"/>
</dbReference>
<dbReference type="InterPro" id="IPR020846">
    <property type="entry name" value="MFS_dom"/>
</dbReference>
<comment type="caution">
    <text evidence="9">The sequence shown here is derived from an EMBL/GenBank/DDBJ whole genome shotgun (WGS) entry which is preliminary data.</text>
</comment>
<dbReference type="InterPro" id="IPR011701">
    <property type="entry name" value="MFS"/>
</dbReference>
<comment type="subcellular location">
    <subcellularLocation>
        <location evidence="1">Cell membrane</location>
        <topology evidence="1">Multi-pass membrane protein</topology>
    </subcellularLocation>
</comment>
<evidence type="ECO:0000256" key="4">
    <source>
        <dbReference type="ARBA" id="ARBA00022692"/>
    </source>
</evidence>
<evidence type="ECO:0000256" key="1">
    <source>
        <dbReference type="ARBA" id="ARBA00004651"/>
    </source>
</evidence>
<gene>
    <name evidence="9" type="ORF">ACFSX5_15540</name>
</gene>
<keyword evidence="6 7" id="KW-0472">Membrane</keyword>
<feature type="domain" description="Major facilitator superfamily (MFS) profile" evidence="8">
    <location>
        <begin position="5"/>
        <end position="450"/>
    </location>
</feature>